<gene>
    <name evidence="1" type="ORF">PXEA_LOCUS4593</name>
</gene>
<proteinExistence type="predicted"/>
<name>A0A448WGH0_9PLAT</name>
<sequence length="277" mass="30634">MGRSADWESPPAPPAVERRLEEVGEAQKLSQLPGLCGRMTGMGCENNLVKARASNDWEKSTGSNKHLRAPCPTSLLPPGIHLDYDGCYFVWGEAFSSWSQVALSLLVMRTQDSNKFRLLVLSPPHSFYPTLLLCSDYPDLPCLGAAFRPHWLIHPPRWVGDKYMFCEQRSTIRLPPACLSKVQTVPVAQVEWNGISLLTSPLKSPLTRAAGAPNPFSLCKNIIAHMLATNTFTINIAEVGPMSIHHLQVSCALFWPGLRPPCLPLKKNPFTTHVEGK</sequence>
<evidence type="ECO:0000313" key="1">
    <source>
        <dbReference type="EMBL" id="VEL11153.1"/>
    </source>
</evidence>
<accession>A0A448WGH0</accession>
<comment type="caution">
    <text evidence="1">The sequence shown here is derived from an EMBL/GenBank/DDBJ whole genome shotgun (WGS) entry which is preliminary data.</text>
</comment>
<keyword evidence="2" id="KW-1185">Reference proteome</keyword>
<dbReference type="EMBL" id="CAAALY010010991">
    <property type="protein sequence ID" value="VEL11153.1"/>
    <property type="molecule type" value="Genomic_DNA"/>
</dbReference>
<dbReference type="AlphaFoldDB" id="A0A448WGH0"/>
<evidence type="ECO:0000313" key="2">
    <source>
        <dbReference type="Proteomes" id="UP000784294"/>
    </source>
</evidence>
<dbReference type="Proteomes" id="UP000784294">
    <property type="component" value="Unassembled WGS sequence"/>
</dbReference>
<protein>
    <submittedName>
        <fullName evidence="1">Uncharacterized protein</fullName>
    </submittedName>
</protein>
<reference evidence="1" key="1">
    <citation type="submission" date="2018-11" db="EMBL/GenBank/DDBJ databases">
        <authorList>
            <consortium name="Pathogen Informatics"/>
        </authorList>
    </citation>
    <scope>NUCLEOTIDE SEQUENCE</scope>
</reference>
<organism evidence="1 2">
    <name type="scientific">Protopolystoma xenopodis</name>
    <dbReference type="NCBI Taxonomy" id="117903"/>
    <lineage>
        <taxon>Eukaryota</taxon>
        <taxon>Metazoa</taxon>
        <taxon>Spiralia</taxon>
        <taxon>Lophotrochozoa</taxon>
        <taxon>Platyhelminthes</taxon>
        <taxon>Monogenea</taxon>
        <taxon>Polyopisthocotylea</taxon>
        <taxon>Polystomatidea</taxon>
        <taxon>Polystomatidae</taxon>
        <taxon>Protopolystoma</taxon>
    </lineage>
</organism>